<dbReference type="Proteomes" id="UP000280881">
    <property type="component" value="Unassembled WGS sequence"/>
</dbReference>
<keyword evidence="1" id="KW-1133">Transmembrane helix</keyword>
<feature type="transmembrane region" description="Helical" evidence="1">
    <location>
        <begin position="7"/>
        <end position="30"/>
    </location>
</feature>
<keyword evidence="3" id="KW-1185">Reference proteome</keyword>
<feature type="transmembrane region" description="Helical" evidence="1">
    <location>
        <begin position="36"/>
        <end position="55"/>
    </location>
</feature>
<gene>
    <name evidence="2" type="ORF">C7457_1009</name>
</gene>
<evidence type="ECO:0000256" key="1">
    <source>
        <dbReference type="SAM" id="Phobius"/>
    </source>
</evidence>
<protein>
    <submittedName>
        <fullName evidence="2">Uncharacterized protein</fullName>
    </submittedName>
</protein>
<dbReference type="AlphaFoldDB" id="A0A420W9Y7"/>
<dbReference type="EMBL" id="RBIE01000001">
    <property type="protein sequence ID" value="RKQ64117.1"/>
    <property type="molecule type" value="Genomic_DNA"/>
</dbReference>
<feature type="transmembrane region" description="Helical" evidence="1">
    <location>
        <begin position="75"/>
        <end position="96"/>
    </location>
</feature>
<evidence type="ECO:0000313" key="3">
    <source>
        <dbReference type="Proteomes" id="UP000280881"/>
    </source>
</evidence>
<name>A0A420W9Y7_9BACT</name>
<keyword evidence="1" id="KW-0812">Transmembrane</keyword>
<keyword evidence="1" id="KW-0472">Membrane</keyword>
<proteinExistence type="predicted"/>
<evidence type="ECO:0000313" key="2">
    <source>
        <dbReference type="EMBL" id="RKQ64117.1"/>
    </source>
</evidence>
<dbReference type="RefSeq" id="WP_121170597.1">
    <property type="nucleotide sequence ID" value="NZ_RBIE01000001.1"/>
</dbReference>
<feature type="transmembrane region" description="Helical" evidence="1">
    <location>
        <begin position="102"/>
        <end position="119"/>
    </location>
</feature>
<organism evidence="2 3">
    <name type="scientific">Thermovibrio guaymasensis</name>
    <dbReference type="NCBI Taxonomy" id="240167"/>
    <lineage>
        <taxon>Bacteria</taxon>
        <taxon>Pseudomonadati</taxon>
        <taxon>Aquificota</taxon>
        <taxon>Aquificia</taxon>
        <taxon>Desulfurobacteriales</taxon>
        <taxon>Desulfurobacteriaceae</taxon>
        <taxon>Thermovibrio</taxon>
    </lineage>
</organism>
<reference evidence="2 3" key="1">
    <citation type="submission" date="2018-10" db="EMBL/GenBank/DDBJ databases">
        <title>Genomic Encyclopedia of Type Strains, Phase IV (KMG-IV): sequencing the most valuable type-strain genomes for metagenomic binning, comparative biology and taxonomic classification.</title>
        <authorList>
            <person name="Goeker M."/>
        </authorList>
    </citation>
    <scope>NUCLEOTIDE SEQUENCE [LARGE SCALE GENOMIC DNA]</scope>
    <source>
        <strain evidence="2 3">DSM 15521</strain>
    </source>
</reference>
<sequence length="130" mass="15626">MNRELKAFLIYAYIYIFIYMLNSLLLWLFMKFNLPPLLGTFLQALIMISGLYFSYIKIISKYFGVEDRRRLTIGWLWQFVPFVLIAFFLLFFSFYLFKYPSLAIFIYLNLSLVALYFTFKYSLKKVVGEG</sequence>
<comment type="caution">
    <text evidence="2">The sequence shown here is derived from an EMBL/GenBank/DDBJ whole genome shotgun (WGS) entry which is preliminary data.</text>
</comment>
<dbReference type="OrthoDB" id="9848461at2"/>
<accession>A0A420W9Y7</accession>